<reference evidence="1 2" key="1">
    <citation type="journal article" date="2016" name="Sci. Rep.">
        <title>Complete genome sequence and transcriptomic analysis of a novel marine strain Bacillus weihaiensis reveals the mechanism of brown algae degradation.</title>
        <authorList>
            <person name="Zhu Y."/>
            <person name="Chen P."/>
            <person name="Bao Y."/>
            <person name="Men Y."/>
            <person name="Zeng Y."/>
            <person name="Yang J."/>
            <person name="Sun J."/>
            <person name="Sun Y."/>
        </authorList>
    </citation>
    <scope>NUCLEOTIDE SEQUENCE [LARGE SCALE GENOMIC DNA]</scope>
    <source>
        <strain evidence="1 2">Alg07</strain>
    </source>
</reference>
<dbReference type="STRING" id="1547283.A9C19_00870"/>
<keyword evidence="1" id="KW-0946">Virion</keyword>
<evidence type="ECO:0000313" key="2">
    <source>
        <dbReference type="Proteomes" id="UP000181936"/>
    </source>
</evidence>
<dbReference type="RefSeq" id="WP_072578208.1">
    <property type="nucleotide sequence ID" value="NZ_CP016020.1"/>
</dbReference>
<dbReference type="AlphaFoldDB" id="A0A1L3MM88"/>
<gene>
    <name evidence="1" type="ORF">A9C19_00870</name>
</gene>
<dbReference type="Proteomes" id="UP000181936">
    <property type="component" value="Chromosome"/>
</dbReference>
<name>A0A1L3MM88_9BACI</name>
<dbReference type="Pfam" id="PF11007">
    <property type="entry name" value="CotJA"/>
    <property type="match status" value="1"/>
</dbReference>
<keyword evidence="1" id="KW-0167">Capsid protein</keyword>
<organism evidence="1 2">
    <name type="scientific">Bacillus weihaiensis</name>
    <dbReference type="NCBI Taxonomy" id="1547283"/>
    <lineage>
        <taxon>Bacteria</taxon>
        <taxon>Bacillati</taxon>
        <taxon>Bacillota</taxon>
        <taxon>Bacilli</taxon>
        <taxon>Bacillales</taxon>
        <taxon>Bacillaceae</taxon>
        <taxon>Bacillus</taxon>
    </lineage>
</organism>
<accession>A0A1L3MM88</accession>
<sequence>MMNNPNAPFAHHLDYMKTYQPFYSRFDPCPPIGVKYYSTPPQLYMGFQPPGLQQFSPKEALKKGTLWAALYDPYKNPYEGKRRTTP</sequence>
<keyword evidence="2" id="KW-1185">Reference proteome</keyword>
<dbReference type="EMBL" id="CP016020">
    <property type="protein sequence ID" value="APH03422.1"/>
    <property type="molecule type" value="Genomic_DNA"/>
</dbReference>
<protein>
    <submittedName>
        <fullName evidence="1">Spore coat protein CotJA</fullName>
    </submittedName>
</protein>
<dbReference type="InterPro" id="IPR020256">
    <property type="entry name" value="Spore_coat_CotJA"/>
</dbReference>
<proteinExistence type="predicted"/>
<dbReference type="KEGG" id="bwh:A9C19_00870"/>
<evidence type="ECO:0000313" key="1">
    <source>
        <dbReference type="EMBL" id="APH03422.1"/>
    </source>
</evidence>